<dbReference type="PATRIC" id="fig|1345695.10.peg.1663"/>
<dbReference type="EMBL" id="CP006721">
    <property type="protein sequence ID" value="AGX43807.1"/>
    <property type="molecule type" value="Genomic_DNA"/>
</dbReference>
<dbReference type="OrthoDB" id="1913479at2"/>
<sequence>MNETKLMWIEPEIIDLSVKETKLGSHFSSTPDGAPWQDANGDWQEPHGKS</sequence>
<proteinExistence type="predicted"/>
<dbReference type="RefSeq" id="WP_022746952.1">
    <property type="nucleotide sequence ID" value="NC_022571.1"/>
</dbReference>
<feature type="region of interest" description="Disordered" evidence="1">
    <location>
        <begin position="24"/>
        <end position="50"/>
    </location>
</feature>
<evidence type="ECO:0000313" key="2">
    <source>
        <dbReference type="EMBL" id="AGX43807.1"/>
    </source>
</evidence>
<dbReference type="KEGG" id="csb:CLSA_c28390"/>
<dbReference type="GeneID" id="55476998"/>
<accession>U5MWG6</accession>
<dbReference type="Proteomes" id="UP000017118">
    <property type="component" value="Chromosome"/>
</dbReference>
<evidence type="ECO:0000256" key="1">
    <source>
        <dbReference type="SAM" id="MobiDB-lite"/>
    </source>
</evidence>
<dbReference type="AlphaFoldDB" id="U5MWG6"/>
<evidence type="ECO:0000313" key="3">
    <source>
        <dbReference type="Proteomes" id="UP000017118"/>
    </source>
</evidence>
<organism evidence="2 3">
    <name type="scientific">Clostridium saccharobutylicum DSM 13864</name>
    <dbReference type="NCBI Taxonomy" id="1345695"/>
    <lineage>
        <taxon>Bacteria</taxon>
        <taxon>Bacillati</taxon>
        <taxon>Bacillota</taxon>
        <taxon>Clostridia</taxon>
        <taxon>Eubacteriales</taxon>
        <taxon>Clostridiaceae</taxon>
        <taxon>Clostridium</taxon>
    </lineage>
</organism>
<protein>
    <submittedName>
        <fullName evidence="2">Uncharacterized protein</fullName>
    </submittedName>
</protein>
<keyword evidence="3" id="KW-1185">Reference proteome</keyword>
<name>U5MWG6_CLOSA</name>
<dbReference type="HOGENOM" id="CLU_3116459_0_0_9"/>
<reference evidence="2 3" key="1">
    <citation type="journal article" date="2013" name="Genome Announc.">
        <title>Complete Genome Sequence of the Solvent Producer Clostridium saccharobutylicum NCP262 (DSM 13864).</title>
        <authorList>
            <person name="Poehlein A."/>
            <person name="Hartwich K."/>
            <person name="Krabben P."/>
            <person name="Ehrenreich A."/>
            <person name="Liebl W."/>
            <person name="Durre P."/>
            <person name="Gottschalk G."/>
            <person name="Daniel R."/>
        </authorList>
    </citation>
    <scope>NUCLEOTIDE SEQUENCE [LARGE SCALE GENOMIC DNA]</scope>
    <source>
        <strain evidence="2">DSM 13864</strain>
    </source>
</reference>
<gene>
    <name evidence="2" type="ORF">CLSA_c28390</name>
</gene>